<dbReference type="InterPro" id="IPR011256">
    <property type="entry name" value="Reg_factor_effector_dom_sf"/>
</dbReference>
<feature type="domain" description="AraC effector-binding" evidence="1">
    <location>
        <begin position="1"/>
        <end position="165"/>
    </location>
</feature>
<dbReference type="InterPro" id="IPR053182">
    <property type="entry name" value="YobU-like_regulator"/>
</dbReference>
<organism evidence="2 3">
    <name type="scientific">Paenibacillus konkukensis</name>
    <dbReference type="NCBI Taxonomy" id="2020716"/>
    <lineage>
        <taxon>Bacteria</taxon>
        <taxon>Bacillati</taxon>
        <taxon>Bacillota</taxon>
        <taxon>Bacilli</taxon>
        <taxon>Bacillales</taxon>
        <taxon>Paenibacillaceae</taxon>
        <taxon>Paenibacillus</taxon>
    </lineage>
</organism>
<dbReference type="PANTHER" id="PTHR36444">
    <property type="entry name" value="TRANSCRIPTIONAL REGULATOR PROTEIN YOBU-RELATED"/>
    <property type="match status" value="1"/>
</dbReference>
<dbReference type="Proteomes" id="UP001057134">
    <property type="component" value="Chromosome"/>
</dbReference>
<dbReference type="EMBL" id="CP027059">
    <property type="protein sequence ID" value="UQZ86134.1"/>
    <property type="molecule type" value="Genomic_DNA"/>
</dbReference>
<sequence>MEYRIVNKPAFKAIGYELRTSVRDGENQRQIPAFWQEYLQNGWSCRIPNRVHGDNPVELGICHSFDMESGTFTYMIGMEAEHFDHVPEELACRTFMGAEYAVFTTPLTTPELFSSSIQQTWKTIHEQWMPFSEYEHAGTPEFEWYDDRCAPGRTQVQMDIYIPVKRKGA</sequence>
<name>A0ABY4RWK5_9BACL</name>
<gene>
    <name evidence="2" type="ORF">SK3146_05426</name>
</gene>
<dbReference type="Gene3D" id="3.20.80.10">
    <property type="entry name" value="Regulatory factor, effector binding domain"/>
    <property type="match status" value="1"/>
</dbReference>
<reference evidence="2" key="2">
    <citation type="journal article" date="2021" name="J Anim Sci Technol">
        <title>Complete genome sequence of Paenibacillus konkukensis sp. nov. SK3146 as a potential probiotic strain.</title>
        <authorList>
            <person name="Jung H.I."/>
            <person name="Park S."/>
            <person name="Niu K.M."/>
            <person name="Lee S.W."/>
            <person name="Kothari D."/>
            <person name="Yi K.J."/>
            <person name="Kim S.K."/>
        </authorList>
    </citation>
    <scope>NUCLEOTIDE SEQUENCE</scope>
    <source>
        <strain evidence="2">SK3146</strain>
    </source>
</reference>
<accession>A0ABY4RWK5</accession>
<dbReference type="PANTHER" id="PTHR36444:SF2">
    <property type="entry name" value="TRANSCRIPTIONAL REGULATOR PROTEIN YOBU-RELATED"/>
    <property type="match status" value="1"/>
</dbReference>
<reference evidence="2" key="1">
    <citation type="submission" date="2018-02" db="EMBL/GenBank/DDBJ databases">
        <authorList>
            <person name="Kim S.-K."/>
            <person name="Jung H.-I."/>
            <person name="Lee S.-W."/>
        </authorList>
    </citation>
    <scope>NUCLEOTIDE SEQUENCE</scope>
    <source>
        <strain evidence="2">SK3146</strain>
    </source>
</reference>
<keyword evidence="3" id="KW-1185">Reference proteome</keyword>
<dbReference type="SMART" id="SM00871">
    <property type="entry name" value="AraC_E_bind"/>
    <property type="match status" value="1"/>
</dbReference>
<dbReference type="SUPFAM" id="SSF55136">
    <property type="entry name" value="Probable bacterial effector-binding domain"/>
    <property type="match status" value="1"/>
</dbReference>
<dbReference type="Pfam" id="PF14526">
    <property type="entry name" value="Cass2"/>
    <property type="match status" value="1"/>
</dbReference>
<evidence type="ECO:0000313" key="3">
    <source>
        <dbReference type="Proteomes" id="UP001057134"/>
    </source>
</evidence>
<protein>
    <submittedName>
        <fullName evidence="2">Bacterial transcription activator, effector binding domain</fullName>
    </submittedName>
</protein>
<evidence type="ECO:0000259" key="1">
    <source>
        <dbReference type="SMART" id="SM00871"/>
    </source>
</evidence>
<proteinExistence type="predicted"/>
<evidence type="ECO:0000313" key="2">
    <source>
        <dbReference type="EMBL" id="UQZ86134.1"/>
    </source>
</evidence>
<dbReference type="InterPro" id="IPR010499">
    <property type="entry name" value="AraC_E-bd"/>
</dbReference>
<dbReference type="InterPro" id="IPR029441">
    <property type="entry name" value="Cass2"/>
</dbReference>
<dbReference type="RefSeq" id="WP_249861699.1">
    <property type="nucleotide sequence ID" value="NZ_CP027059.1"/>
</dbReference>